<organism evidence="2 3">
    <name type="scientific">Candidatus Shapirobacteria bacterium CG_4_9_14_0_2_um_filter_39_11</name>
    <dbReference type="NCBI Taxonomy" id="1974478"/>
    <lineage>
        <taxon>Bacteria</taxon>
        <taxon>Candidatus Shapironibacteriota</taxon>
    </lineage>
</organism>
<reference evidence="3" key="1">
    <citation type="submission" date="2017-09" db="EMBL/GenBank/DDBJ databases">
        <title>Depth-based differentiation of microbial function through sediment-hosted aquifers and enrichment of novel symbionts in the deep terrestrial subsurface.</title>
        <authorList>
            <person name="Probst A.J."/>
            <person name="Ladd B."/>
            <person name="Jarett J.K."/>
            <person name="Geller-Mcgrath D.E."/>
            <person name="Sieber C.M.K."/>
            <person name="Emerson J.B."/>
            <person name="Anantharaman K."/>
            <person name="Thomas B.C."/>
            <person name="Malmstrom R."/>
            <person name="Stieglmeier M."/>
            <person name="Klingl A."/>
            <person name="Woyke T."/>
            <person name="Ryan C.M."/>
            <person name="Banfield J.F."/>
        </authorList>
    </citation>
    <scope>NUCLEOTIDE SEQUENCE [LARGE SCALE GENOMIC DNA]</scope>
</reference>
<keyword evidence="1" id="KW-0812">Transmembrane</keyword>
<feature type="transmembrane region" description="Helical" evidence="1">
    <location>
        <begin position="108"/>
        <end position="125"/>
    </location>
</feature>
<dbReference type="Proteomes" id="UP000229816">
    <property type="component" value="Unassembled WGS sequence"/>
</dbReference>
<evidence type="ECO:0000313" key="3">
    <source>
        <dbReference type="Proteomes" id="UP000229816"/>
    </source>
</evidence>
<keyword evidence="1" id="KW-1133">Transmembrane helix</keyword>
<gene>
    <name evidence="2" type="ORF">CO054_01025</name>
</gene>
<protein>
    <submittedName>
        <fullName evidence="2">Uncharacterized protein</fullName>
    </submittedName>
</protein>
<proteinExistence type="predicted"/>
<name>A0A2M8ET03_9BACT</name>
<dbReference type="AlphaFoldDB" id="A0A2M8ET03"/>
<feature type="transmembrane region" description="Helical" evidence="1">
    <location>
        <begin position="86"/>
        <end position="102"/>
    </location>
</feature>
<accession>A0A2M8ET03</accession>
<feature type="transmembrane region" description="Helical" evidence="1">
    <location>
        <begin position="60"/>
        <end position="81"/>
    </location>
</feature>
<sequence>MRFKQDVKIFSQNSRPSRVVRKSADFTRQRKNFLPTLVLATLFWGLWGWLVWSFPPTNNLLLITFYLLLFTAIFLTSALIFANSKFGFLAACFVVLVLIFRYFQIGNILNILLLAGIFISLGFYLKE</sequence>
<comment type="caution">
    <text evidence="2">The sequence shown here is derived from an EMBL/GenBank/DDBJ whole genome shotgun (WGS) entry which is preliminary data.</text>
</comment>
<evidence type="ECO:0000256" key="1">
    <source>
        <dbReference type="SAM" id="Phobius"/>
    </source>
</evidence>
<evidence type="ECO:0000313" key="2">
    <source>
        <dbReference type="EMBL" id="PJC28254.1"/>
    </source>
</evidence>
<keyword evidence="1" id="KW-0472">Membrane</keyword>
<dbReference type="EMBL" id="PFSF01000023">
    <property type="protein sequence ID" value="PJC28254.1"/>
    <property type="molecule type" value="Genomic_DNA"/>
</dbReference>
<feature type="transmembrane region" description="Helical" evidence="1">
    <location>
        <begin position="33"/>
        <end position="54"/>
    </location>
</feature>